<keyword evidence="1" id="KW-0808">Transferase</keyword>
<dbReference type="Pfam" id="PF00069">
    <property type="entry name" value="Pkinase"/>
    <property type="match status" value="1"/>
</dbReference>
<evidence type="ECO:0000259" key="5">
    <source>
        <dbReference type="PROSITE" id="PS50011"/>
    </source>
</evidence>
<dbReference type="Gene3D" id="3.30.200.20">
    <property type="entry name" value="Phosphorylase Kinase, domain 1"/>
    <property type="match status" value="1"/>
</dbReference>
<keyword evidence="7" id="KW-1185">Reference proteome</keyword>
<gene>
    <name evidence="6" type="ORF">HG543_06085</name>
</gene>
<name>A0A848L775_9BACT</name>
<dbReference type="PANTHER" id="PTHR43289:SF6">
    <property type="entry name" value="SERINE_THREONINE-PROTEIN KINASE NEKL-3"/>
    <property type="match status" value="1"/>
</dbReference>
<dbReference type="GO" id="GO:0004674">
    <property type="term" value="F:protein serine/threonine kinase activity"/>
    <property type="evidence" value="ECO:0007669"/>
    <property type="project" value="UniProtKB-KW"/>
</dbReference>
<evidence type="ECO:0000313" key="6">
    <source>
        <dbReference type="EMBL" id="NMO14426.1"/>
    </source>
</evidence>
<dbReference type="SMART" id="SM00220">
    <property type="entry name" value="S_TKc"/>
    <property type="match status" value="1"/>
</dbReference>
<dbReference type="EMBL" id="JABBJJ010000018">
    <property type="protein sequence ID" value="NMO14426.1"/>
    <property type="molecule type" value="Genomic_DNA"/>
</dbReference>
<evidence type="ECO:0000256" key="3">
    <source>
        <dbReference type="ARBA" id="ARBA00022777"/>
    </source>
</evidence>
<proteinExistence type="predicted"/>
<sequence length="433" mass="47029">MTRVEVSLYGDELEPGALVGPWVVEARVHAGVTAWLYRASHLSTRAPAAVKVLRAEYNHVSEVLRRFKQEADTLQALRHPNIVEVLEYGELRDGRPWLAMEWLPGESVDRWLAHRGPFSAAEALTVMEELGGALHLAHRLGVLHRDLKAQNVMVLPRAEGFTVKLVDFGIARVQVPEGLSSLTSAGAVLGTPVAMAPEQIRGQSVDSRTDLYSLGVLLYQLLTGRLPFEGPSAVEVEEQHLHAPPPRLGERVHAPPALESVLRRCLAKRPDERWHDVPAFLGALREALVPAASPSWAAGLYVDVRFPESTEDPSDEDLDARDAALDAARDTLEAAGWRFALEGGNALLAWRALPEESTARAHAIEETRALAEQVLARARAAAGSAIQVRLHAHAAPSEVTPDAQGHPSLVGGELLRLERWTTGGAPGTVTWAT</sequence>
<comment type="caution">
    <text evidence="6">The sequence shown here is derived from an EMBL/GenBank/DDBJ whole genome shotgun (WGS) entry which is preliminary data.</text>
</comment>
<evidence type="ECO:0000256" key="4">
    <source>
        <dbReference type="ARBA" id="ARBA00022840"/>
    </source>
</evidence>
<reference evidence="6 7" key="1">
    <citation type="submission" date="2020-04" db="EMBL/GenBank/DDBJ databases">
        <title>Draft genome of Pyxidicoccus fallax type strain.</title>
        <authorList>
            <person name="Whitworth D.E."/>
        </authorList>
    </citation>
    <scope>NUCLEOTIDE SEQUENCE [LARGE SCALE GENOMIC DNA]</scope>
    <source>
        <strain evidence="6 7">DSM 14698</strain>
    </source>
</reference>
<keyword evidence="3 6" id="KW-0418">Kinase</keyword>
<evidence type="ECO:0000256" key="1">
    <source>
        <dbReference type="ARBA" id="ARBA00022679"/>
    </source>
</evidence>
<dbReference type="PANTHER" id="PTHR43289">
    <property type="entry name" value="MITOGEN-ACTIVATED PROTEIN KINASE KINASE KINASE 20-RELATED"/>
    <property type="match status" value="1"/>
</dbReference>
<dbReference type="InterPro" id="IPR008271">
    <property type="entry name" value="Ser/Thr_kinase_AS"/>
</dbReference>
<dbReference type="RefSeq" id="WP_169343723.1">
    <property type="nucleotide sequence ID" value="NZ_JABBJJ010000018.1"/>
</dbReference>
<keyword evidence="2" id="KW-0547">Nucleotide-binding</keyword>
<dbReference type="GO" id="GO:0005524">
    <property type="term" value="F:ATP binding"/>
    <property type="evidence" value="ECO:0007669"/>
    <property type="project" value="UniProtKB-KW"/>
</dbReference>
<dbReference type="CDD" id="cd14014">
    <property type="entry name" value="STKc_PknB_like"/>
    <property type="match status" value="1"/>
</dbReference>
<dbReference type="SUPFAM" id="SSF56112">
    <property type="entry name" value="Protein kinase-like (PK-like)"/>
    <property type="match status" value="1"/>
</dbReference>
<dbReference type="PROSITE" id="PS00108">
    <property type="entry name" value="PROTEIN_KINASE_ST"/>
    <property type="match status" value="1"/>
</dbReference>
<dbReference type="Proteomes" id="UP000518300">
    <property type="component" value="Unassembled WGS sequence"/>
</dbReference>
<keyword evidence="4" id="KW-0067">ATP-binding</keyword>
<keyword evidence="6" id="KW-0723">Serine/threonine-protein kinase</keyword>
<organism evidence="6 7">
    <name type="scientific">Pyxidicoccus fallax</name>
    <dbReference type="NCBI Taxonomy" id="394095"/>
    <lineage>
        <taxon>Bacteria</taxon>
        <taxon>Pseudomonadati</taxon>
        <taxon>Myxococcota</taxon>
        <taxon>Myxococcia</taxon>
        <taxon>Myxococcales</taxon>
        <taxon>Cystobacterineae</taxon>
        <taxon>Myxococcaceae</taxon>
        <taxon>Pyxidicoccus</taxon>
    </lineage>
</organism>
<dbReference type="PROSITE" id="PS50011">
    <property type="entry name" value="PROTEIN_KINASE_DOM"/>
    <property type="match status" value="1"/>
</dbReference>
<dbReference type="Gene3D" id="1.10.510.10">
    <property type="entry name" value="Transferase(Phosphotransferase) domain 1"/>
    <property type="match status" value="1"/>
</dbReference>
<evidence type="ECO:0000256" key="2">
    <source>
        <dbReference type="ARBA" id="ARBA00022741"/>
    </source>
</evidence>
<dbReference type="InterPro" id="IPR000719">
    <property type="entry name" value="Prot_kinase_dom"/>
</dbReference>
<protein>
    <submittedName>
        <fullName evidence="6">Serine/threonine protein kinase</fullName>
    </submittedName>
</protein>
<accession>A0A848L775</accession>
<dbReference type="InterPro" id="IPR011009">
    <property type="entry name" value="Kinase-like_dom_sf"/>
</dbReference>
<dbReference type="AlphaFoldDB" id="A0A848L775"/>
<evidence type="ECO:0000313" key="7">
    <source>
        <dbReference type="Proteomes" id="UP000518300"/>
    </source>
</evidence>
<feature type="domain" description="Protein kinase" evidence="5">
    <location>
        <begin position="22"/>
        <end position="288"/>
    </location>
</feature>